<accession>A0ABR4GJG7</accession>
<dbReference type="InterPro" id="IPR036812">
    <property type="entry name" value="NAD(P)_OxRdtase_dom_sf"/>
</dbReference>
<keyword evidence="4" id="KW-1185">Reference proteome</keyword>
<dbReference type="CDD" id="cd19101">
    <property type="entry name" value="AKR_unchar"/>
    <property type="match status" value="1"/>
</dbReference>
<name>A0ABR4GJG7_9EURO</name>
<dbReference type="PANTHER" id="PTHR43147">
    <property type="entry name" value="PROTEIN TAS"/>
    <property type="match status" value="1"/>
</dbReference>
<dbReference type="InterPro" id="IPR018170">
    <property type="entry name" value="Aldo/ket_reductase_CS"/>
</dbReference>
<evidence type="ECO:0000313" key="3">
    <source>
        <dbReference type="EMBL" id="KAL2799036.1"/>
    </source>
</evidence>
<dbReference type="PROSITE" id="PS00062">
    <property type="entry name" value="ALDOKETO_REDUCTASE_2"/>
    <property type="match status" value="1"/>
</dbReference>
<evidence type="ECO:0000313" key="4">
    <source>
        <dbReference type="Proteomes" id="UP001610563"/>
    </source>
</evidence>
<evidence type="ECO:0000256" key="1">
    <source>
        <dbReference type="ARBA" id="ARBA00023002"/>
    </source>
</evidence>
<evidence type="ECO:0000259" key="2">
    <source>
        <dbReference type="Pfam" id="PF00248"/>
    </source>
</evidence>
<dbReference type="Pfam" id="PF00248">
    <property type="entry name" value="Aldo_ket_red"/>
    <property type="match status" value="1"/>
</dbReference>
<reference evidence="3 4" key="1">
    <citation type="submission" date="2024-07" db="EMBL/GenBank/DDBJ databases">
        <title>Section-level genome sequencing and comparative genomics of Aspergillus sections Usti and Cavernicolus.</title>
        <authorList>
            <consortium name="Lawrence Berkeley National Laboratory"/>
            <person name="Nybo J.L."/>
            <person name="Vesth T.C."/>
            <person name="Theobald S."/>
            <person name="Frisvad J.C."/>
            <person name="Larsen T.O."/>
            <person name="Kjaerboelling I."/>
            <person name="Rothschild-Mancinelli K."/>
            <person name="Lyhne E.K."/>
            <person name="Kogle M.E."/>
            <person name="Barry K."/>
            <person name="Clum A."/>
            <person name="Na H."/>
            <person name="Ledsgaard L."/>
            <person name="Lin J."/>
            <person name="Lipzen A."/>
            <person name="Kuo A."/>
            <person name="Riley R."/>
            <person name="Mondo S."/>
            <person name="Labutti K."/>
            <person name="Haridas S."/>
            <person name="Pangalinan J."/>
            <person name="Salamov A.A."/>
            <person name="Simmons B.A."/>
            <person name="Magnuson J.K."/>
            <person name="Chen J."/>
            <person name="Drula E."/>
            <person name="Henrissat B."/>
            <person name="Wiebenga A."/>
            <person name="Lubbers R.J."/>
            <person name="Gomes A.C."/>
            <person name="Makela M.R."/>
            <person name="Stajich J."/>
            <person name="Grigoriev I.V."/>
            <person name="Mortensen U.H."/>
            <person name="De Vries R.P."/>
            <person name="Baker S.E."/>
            <person name="Andersen M.R."/>
        </authorList>
    </citation>
    <scope>NUCLEOTIDE SEQUENCE [LARGE SCALE GENOMIC DNA]</scope>
    <source>
        <strain evidence="3 4">CBS 209.92</strain>
    </source>
</reference>
<dbReference type="Gene3D" id="3.20.20.100">
    <property type="entry name" value="NADP-dependent oxidoreductase domain"/>
    <property type="match status" value="1"/>
</dbReference>
<comment type="caution">
    <text evidence="3">The sequence shown here is derived from an EMBL/GenBank/DDBJ whole genome shotgun (WGS) entry which is preliminary data.</text>
</comment>
<feature type="domain" description="NADP-dependent oxidoreductase" evidence="2">
    <location>
        <begin position="228"/>
        <end position="522"/>
    </location>
</feature>
<dbReference type="Proteomes" id="UP001610563">
    <property type="component" value="Unassembled WGS sequence"/>
</dbReference>
<dbReference type="SUPFAM" id="SSF51430">
    <property type="entry name" value="NAD(P)-linked oxidoreductase"/>
    <property type="match status" value="1"/>
</dbReference>
<keyword evidence="1" id="KW-0560">Oxidoreductase</keyword>
<gene>
    <name evidence="3" type="ORF">BJX66DRAFT_272341</name>
</gene>
<dbReference type="PANTHER" id="PTHR43147:SF2">
    <property type="entry name" value="NADP-DEPENDENT OXIDOREDUCTASE DOMAIN-CONTAINING PROTEIN"/>
    <property type="match status" value="1"/>
</dbReference>
<protein>
    <submittedName>
        <fullName evidence="3">NADP-dependent oxidoreductase domain-containing protein</fullName>
    </submittedName>
</protein>
<proteinExistence type="predicted"/>
<dbReference type="InterPro" id="IPR023210">
    <property type="entry name" value="NADP_OxRdtase_dom"/>
</dbReference>
<organism evidence="3 4">
    <name type="scientific">Aspergillus keveii</name>
    <dbReference type="NCBI Taxonomy" id="714993"/>
    <lineage>
        <taxon>Eukaryota</taxon>
        <taxon>Fungi</taxon>
        <taxon>Dikarya</taxon>
        <taxon>Ascomycota</taxon>
        <taxon>Pezizomycotina</taxon>
        <taxon>Eurotiomycetes</taxon>
        <taxon>Eurotiomycetidae</taxon>
        <taxon>Eurotiales</taxon>
        <taxon>Aspergillaceae</taxon>
        <taxon>Aspergillus</taxon>
        <taxon>Aspergillus subgen. Nidulantes</taxon>
    </lineage>
</organism>
<dbReference type="EMBL" id="JBFTWV010000009">
    <property type="protein sequence ID" value="KAL2799036.1"/>
    <property type="molecule type" value="Genomic_DNA"/>
</dbReference>
<sequence>MAGAKAKTAHVNMMTDIIIANLSLEGLRAVMRGVLSSQPTATPIFEEQTQNYLNETASQFQNVTVIAKQDDGAPYTAPIFKDLRRRICCMVGCGMCYEALPLLVQIVQQLSGHTFSEDDGLQNDIAAVDGDIIQALTAIQKALLSPTGSRDLSAEEAESVNQLHQVVLVYQKDCVARKQPFVLERASDALYSLLKPDLSESVASPREELAPEVIPETFTMDGVPLPRIFNGLWQLSSPAWGSASRSKMMDQFSSCVQRGFTAFDMADHYGDAEIIFGRYRSSSVYSDRMFAATKYCIFHPMTVTEEAVRANVSERCRRLRTDKVDLLQFHWQFYNDDQYIKALQYLQADTRVKQLGLCNFDTEHMQRVVESGVKIVSNQVQFSLIDSRPMVRMASFCAQHNIKLLTYGTLLGGLLAEKWIGQPAPDLYSESTTPSQRKYYAMIRSWGGWDLFQELLLVLRGIARKHGVSVSNVATRWVLEFPCVGAVIVGTRMGVSEQSRENLASLGWSLDEEDQKRIESVLERSSRKEMFESMGDCGGEYR</sequence>